<dbReference type="RefSeq" id="XP_020438028.1">
    <property type="nucleotide sequence ID" value="XM_020572170.1"/>
</dbReference>
<evidence type="ECO:0000313" key="4">
    <source>
        <dbReference type="Proteomes" id="UP000001396"/>
    </source>
</evidence>
<keyword evidence="4" id="KW-1185">Reference proteome</keyword>
<dbReference type="GO" id="GO:0030688">
    <property type="term" value="C:preribosome, small subunit precursor"/>
    <property type="evidence" value="ECO:0007669"/>
    <property type="project" value="TreeGrafter"/>
</dbReference>
<dbReference type="InterPro" id="IPR007955">
    <property type="entry name" value="Bystin"/>
</dbReference>
<dbReference type="GO" id="GO:0006364">
    <property type="term" value="P:rRNA processing"/>
    <property type="evidence" value="ECO:0007669"/>
    <property type="project" value="TreeGrafter"/>
</dbReference>
<dbReference type="GO" id="GO:0005737">
    <property type="term" value="C:cytoplasm"/>
    <property type="evidence" value="ECO:0007669"/>
    <property type="project" value="TreeGrafter"/>
</dbReference>
<feature type="region of interest" description="Disordered" evidence="2">
    <location>
        <begin position="73"/>
        <end position="131"/>
    </location>
</feature>
<accession>D3AY95</accession>
<dbReference type="OMA" id="GEYMRTE"/>
<feature type="compositionally biased region" description="Polar residues" evidence="2">
    <location>
        <begin position="351"/>
        <end position="361"/>
    </location>
</feature>
<dbReference type="Pfam" id="PF05291">
    <property type="entry name" value="Bystin"/>
    <property type="match status" value="1"/>
</dbReference>
<organism evidence="3 4">
    <name type="scientific">Heterostelium pallidum (strain ATCC 26659 / Pp 5 / PN500)</name>
    <name type="common">Cellular slime mold</name>
    <name type="synonym">Polysphondylium pallidum</name>
    <dbReference type="NCBI Taxonomy" id="670386"/>
    <lineage>
        <taxon>Eukaryota</taxon>
        <taxon>Amoebozoa</taxon>
        <taxon>Evosea</taxon>
        <taxon>Eumycetozoa</taxon>
        <taxon>Dictyostelia</taxon>
        <taxon>Acytosteliales</taxon>
        <taxon>Acytosteliaceae</taxon>
        <taxon>Heterostelium</taxon>
    </lineage>
</organism>
<dbReference type="PANTHER" id="PTHR12821">
    <property type="entry name" value="BYSTIN"/>
    <property type="match status" value="1"/>
</dbReference>
<feature type="compositionally biased region" description="Basic and acidic residues" evidence="2">
    <location>
        <begin position="362"/>
        <end position="371"/>
    </location>
</feature>
<feature type="region of interest" description="Disordered" evidence="2">
    <location>
        <begin position="25"/>
        <end position="49"/>
    </location>
</feature>
<dbReference type="EMBL" id="ADBJ01000004">
    <property type="protein sequence ID" value="EFA85922.1"/>
    <property type="molecule type" value="Genomic_DNA"/>
</dbReference>
<evidence type="ECO:0000313" key="3">
    <source>
        <dbReference type="EMBL" id="EFA85922.1"/>
    </source>
</evidence>
<feature type="compositionally biased region" description="Acidic residues" evidence="2">
    <location>
        <begin position="119"/>
        <end position="131"/>
    </location>
</feature>
<dbReference type="InParanoid" id="D3AY95"/>
<dbReference type="Proteomes" id="UP000001396">
    <property type="component" value="Unassembled WGS sequence"/>
</dbReference>
<feature type="compositionally biased region" description="Basic residues" evidence="2">
    <location>
        <begin position="29"/>
        <end position="44"/>
    </location>
</feature>
<dbReference type="PANTHER" id="PTHR12821:SF0">
    <property type="entry name" value="BYSTIN"/>
    <property type="match status" value="1"/>
</dbReference>
<feature type="region of interest" description="Disordered" evidence="2">
    <location>
        <begin position="351"/>
        <end position="371"/>
    </location>
</feature>
<name>D3AY95_HETP5</name>
<evidence type="ECO:0000256" key="1">
    <source>
        <dbReference type="ARBA" id="ARBA00007114"/>
    </source>
</evidence>
<dbReference type="STRING" id="670386.D3AY95"/>
<dbReference type="GO" id="GO:0005730">
    <property type="term" value="C:nucleolus"/>
    <property type="evidence" value="ECO:0007669"/>
    <property type="project" value="TreeGrafter"/>
</dbReference>
<dbReference type="FunCoup" id="D3AY95">
    <property type="interactions" value="416"/>
</dbReference>
<gene>
    <name evidence="3" type="primary">bysl</name>
    <name evidence="3" type="ORF">PPL_01154</name>
</gene>
<dbReference type="GO" id="GO:0030515">
    <property type="term" value="F:snoRNA binding"/>
    <property type="evidence" value="ECO:0007669"/>
    <property type="project" value="TreeGrafter"/>
</dbReference>
<comment type="similarity">
    <text evidence="1">Belongs to the bystin family.</text>
</comment>
<sequence>MGKIERTKKIAPRHDPLGKQIVDSENAHRVQKVRSGKGLIKKKRANEEGYEDEVEKVIPQNLSKKILSQIRDQAQEIEEEDRDQYSGAGLTTGEQERQSVKLLDFADDEEDDLGLKAGDDEEDEDELDGFGDDAQEYADFDDDIVEEIDADDERILSMFMTGQGSVGSMAGVRYTLGDLIESKLREQQERTQDPANKINPKVVDSLYRPNAFYKAIFLPLAEGGDCTLLEAKIIASVVAKVSIPVNHSAAALIKLASLDHYNGATSIFIRTLIDKKYSLPYRVISDLVRHFVNFTEERRQLPVLWHAALLTFAQRYKNDISHDQKEAIRILLRQQTHHIITHEIRRELFPTTTTTSNQPIRHQSDSKMSDI</sequence>
<protein>
    <submittedName>
        <fullName evidence="3">Bystin</fullName>
    </submittedName>
</protein>
<dbReference type="AlphaFoldDB" id="D3AY95"/>
<evidence type="ECO:0000256" key="2">
    <source>
        <dbReference type="SAM" id="MobiDB-lite"/>
    </source>
</evidence>
<dbReference type="GeneID" id="31356684"/>
<reference evidence="3 4" key="1">
    <citation type="journal article" date="2011" name="Genome Res.">
        <title>Phylogeny-wide analysis of social amoeba genomes highlights ancient origins for complex intercellular communication.</title>
        <authorList>
            <person name="Heidel A.J."/>
            <person name="Lawal H.M."/>
            <person name="Felder M."/>
            <person name="Schilde C."/>
            <person name="Helps N.R."/>
            <person name="Tunggal B."/>
            <person name="Rivero F."/>
            <person name="John U."/>
            <person name="Schleicher M."/>
            <person name="Eichinger L."/>
            <person name="Platzer M."/>
            <person name="Noegel A.A."/>
            <person name="Schaap P."/>
            <person name="Gloeckner G."/>
        </authorList>
    </citation>
    <scope>NUCLEOTIDE SEQUENCE [LARGE SCALE GENOMIC DNA]</scope>
    <source>
        <strain evidence="4">ATCC 26659 / Pp 5 / PN500</strain>
    </source>
</reference>
<proteinExistence type="inferred from homology"/>
<comment type="caution">
    <text evidence="3">The sequence shown here is derived from an EMBL/GenBank/DDBJ whole genome shotgun (WGS) entry which is preliminary data.</text>
</comment>